<dbReference type="Proteomes" id="UP001652582">
    <property type="component" value="Chromosome 8"/>
</dbReference>
<keyword evidence="4" id="KW-1185">Reference proteome</keyword>
<evidence type="ECO:0000259" key="3">
    <source>
        <dbReference type="PROSITE" id="PS00214"/>
    </source>
</evidence>
<dbReference type="InterPro" id="IPR031259">
    <property type="entry name" value="ILBP"/>
</dbReference>
<dbReference type="KEGG" id="bany:112051557"/>
<dbReference type="PROSITE" id="PS00214">
    <property type="entry name" value="FABP"/>
    <property type="match status" value="1"/>
</dbReference>
<feature type="domain" description="Cytosolic fatty-acid binding proteins" evidence="3">
    <location>
        <begin position="16"/>
        <end position="33"/>
    </location>
</feature>
<dbReference type="GeneID" id="112051557"/>
<evidence type="ECO:0000256" key="2">
    <source>
        <dbReference type="ARBA" id="ARBA00023121"/>
    </source>
</evidence>
<dbReference type="InterPro" id="IPR012674">
    <property type="entry name" value="Calycin"/>
</dbReference>
<dbReference type="SUPFAM" id="SSF50814">
    <property type="entry name" value="Lipocalins"/>
    <property type="match status" value="1"/>
</dbReference>
<dbReference type="RefSeq" id="XP_023946017.1">
    <property type="nucleotide sequence ID" value="XM_024090249.2"/>
</dbReference>
<organism evidence="4 5">
    <name type="scientific">Bicyclus anynana</name>
    <name type="common">Squinting bush brown butterfly</name>
    <dbReference type="NCBI Taxonomy" id="110368"/>
    <lineage>
        <taxon>Eukaryota</taxon>
        <taxon>Metazoa</taxon>
        <taxon>Ecdysozoa</taxon>
        <taxon>Arthropoda</taxon>
        <taxon>Hexapoda</taxon>
        <taxon>Insecta</taxon>
        <taxon>Pterygota</taxon>
        <taxon>Neoptera</taxon>
        <taxon>Endopterygota</taxon>
        <taxon>Lepidoptera</taxon>
        <taxon>Glossata</taxon>
        <taxon>Ditrysia</taxon>
        <taxon>Papilionoidea</taxon>
        <taxon>Nymphalidae</taxon>
        <taxon>Satyrinae</taxon>
        <taxon>Satyrini</taxon>
        <taxon>Mycalesina</taxon>
        <taxon>Bicyclus</taxon>
    </lineage>
</organism>
<dbReference type="PRINTS" id="PR00178">
    <property type="entry name" value="FATTYACIDBP"/>
</dbReference>
<evidence type="ECO:0000256" key="1">
    <source>
        <dbReference type="ARBA" id="ARBA00008390"/>
    </source>
</evidence>
<dbReference type="AlphaFoldDB" id="A0A6J1NLZ7"/>
<accession>A0A6J1NLZ7</accession>
<proteinExistence type="inferred from homology"/>
<dbReference type="InterPro" id="IPR000463">
    <property type="entry name" value="Fatty_acid-bd"/>
</dbReference>
<evidence type="ECO:0000313" key="4">
    <source>
        <dbReference type="Proteomes" id="UP001652582"/>
    </source>
</evidence>
<dbReference type="PANTHER" id="PTHR11955">
    <property type="entry name" value="FATTY ACID BINDING PROTEIN"/>
    <property type="match status" value="1"/>
</dbReference>
<dbReference type="GO" id="GO:0008289">
    <property type="term" value="F:lipid binding"/>
    <property type="evidence" value="ECO:0007669"/>
    <property type="project" value="UniProtKB-KW"/>
</dbReference>
<comment type="similarity">
    <text evidence="1">Belongs to the calycin superfamily. Fatty-acid binding protein (FABP) family.</text>
</comment>
<name>A0A6J1NLZ7_BICAN</name>
<protein>
    <submittedName>
        <fullName evidence="5">Fatty acid-binding protein-like</fullName>
    </submittedName>
</protein>
<dbReference type="Gene3D" id="2.40.128.20">
    <property type="match status" value="1"/>
</dbReference>
<gene>
    <name evidence="5" type="primary">LOC112051557</name>
</gene>
<dbReference type="OrthoDB" id="412780at2759"/>
<sequence length="146" mass="16644">MSADEWCHTMDEFLGKQYVMVAHEHFDEYLVFLGLGYIYRKAAINLWPIHVLTRNEDGTYTFALKSKLASSSCTFKLGETFEETRADGVKVEALIILEGNVMRHTQIDSNGKISTHIREFYPDKLVVTTTAAGFDKTVTRVFNLVK</sequence>
<evidence type="ECO:0000313" key="5">
    <source>
        <dbReference type="RefSeq" id="XP_023946017.1"/>
    </source>
</evidence>
<keyword evidence="2" id="KW-0446">Lipid-binding</keyword>
<reference evidence="5" key="1">
    <citation type="submission" date="2025-08" db="UniProtKB">
        <authorList>
            <consortium name="RefSeq"/>
        </authorList>
    </citation>
    <scope>IDENTIFICATION</scope>
</reference>